<comment type="caution">
    <text evidence="1">The sequence shown here is derived from an EMBL/GenBank/DDBJ whole genome shotgun (WGS) entry which is preliminary data.</text>
</comment>
<reference evidence="1 2" key="1">
    <citation type="submission" date="2017-10" db="EMBL/GenBank/DDBJ databases">
        <title>Sequencing the genomes of 1000 actinobacteria strains.</title>
        <authorList>
            <person name="Klenk H.-P."/>
        </authorList>
    </citation>
    <scope>NUCLEOTIDE SEQUENCE [LARGE SCALE GENOMIC DNA]</scope>
    <source>
        <strain evidence="1 2">DSM 18966</strain>
    </source>
</reference>
<organism evidence="1 2">
    <name type="scientific">Sanguibacter antarcticus</name>
    <dbReference type="NCBI Taxonomy" id="372484"/>
    <lineage>
        <taxon>Bacteria</taxon>
        <taxon>Bacillati</taxon>
        <taxon>Actinomycetota</taxon>
        <taxon>Actinomycetes</taxon>
        <taxon>Micrococcales</taxon>
        <taxon>Sanguibacteraceae</taxon>
        <taxon>Sanguibacter</taxon>
    </lineage>
</organism>
<accession>A0A2A9E2J8</accession>
<keyword evidence="2" id="KW-1185">Reference proteome</keyword>
<evidence type="ECO:0000313" key="2">
    <source>
        <dbReference type="Proteomes" id="UP000225548"/>
    </source>
</evidence>
<protein>
    <recommendedName>
        <fullName evidence="3">Transcriptional regulator with AbiEi antitoxin domain of type IV toxin-antitoxin system</fullName>
    </recommendedName>
</protein>
<evidence type="ECO:0000313" key="1">
    <source>
        <dbReference type="EMBL" id="PFG33074.1"/>
    </source>
</evidence>
<proteinExistence type="predicted"/>
<dbReference type="AlphaFoldDB" id="A0A2A9E2J8"/>
<sequence length="241" mass="26006">MAGLFWRRDAVPGHSGTVLIPTALIPVALIPTALPRGSSDPLTLDELLAPPPVVQPPYSRESLGSQAWAAMVRDGDIVELWDGHGLPAGLAATPELRARSLVHQVPRDVIVGRRTAAWVHTGTPRPVHLSVLYEPRGYRPRNTTGLELSQASVRPWEVVMIGGLRVTDPARTALDVATWADPDEATAILVCLLRHGVEVSDCLQRLDRVANWRGAGRARDLLLHAARSVRSGSASPQPSSR</sequence>
<dbReference type="Proteomes" id="UP000225548">
    <property type="component" value="Unassembled WGS sequence"/>
</dbReference>
<name>A0A2A9E2J8_9MICO</name>
<gene>
    <name evidence="1" type="ORF">ATL42_0934</name>
</gene>
<evidence type="ECO:0008006" key="3">
    <source>
        <dbReference type="Google" id="ProtNLM"/>
    </source>
</evidence>
<dbReference type="EMBL" id="PDJG01000001">
    <property type="protein sequence ID" value="PFG33074.1"/>
    <property type="molecule type" value="Genomic_DNA"/>
</dbReference>